<keyword evidence="3" id="KW-1185">Reference proteome</keyword>
<comment type="caution">
    <text evidence="2">The sequence shown here is derived from an EMBL/GenBank/DDBJ whole genome shotgun (WGS) entry which is preliminary data.</text>
</comment>
<reference evidence="2 3" key="1">
    <citation type="submission" date="2018-08" db="EMBL/GenBank/DDBJ databases">
        <title>Genomic Encyclopedia of Archaeal and Bacterial Type Strains, Phase II (KMG-II): from individual species to whole genera.</title>
        <authorList>
            <person name="Goeker M."/>
        </authorList>
    </citation>
    <scope>NUCLEOTIDE SEQUENCE [LARGE SCALE GENOMIC DNA]</scope>
    <source>
        <strain evidence="2 3">DSM 45791</strain>
    </source>
</reference>
<dbReference type="Proteomes" id="UP000256269">
    <property type="component" value="Unassembled WGS sequence"/>
</dbReference>
<feature type="transmembrane region" description="Helical" evidence="1">
    <location>
        <begin position="57"/>
        <end position="78"/>
    </location>
</feature>
<evidence type="ECO:0000256" key="1">
    <source>
        <dbReference type="SAM" id="Phobius"/>
    </source>
</evidence>
<keyword evidence="1" id="KW-0472">Membrane</keyword>
<gene>
    <name evidence="2" type="ORF">BCF44_11945</name>
</gene>
<evidence type="ECO:0000313" key="3">
    <source>
        <dbReference type="Proteomes" id="UP000256269"/>
    </source>
</evidence>
<keyword evidence="1" id="KW-1133">Transmembrane helix</keyword>
<feature type="transmembrane region" description="Helical" evidence="1">
    <location>
        <begin position="90"/>
        <end position="123"/>
    </location>
</feature>
<dbReference type="EMBL" id="QUNO01000019">
    <property type="protein sequence ID" value="REH34769.1"/>
    <property type="molecule type" value="Genomic_DNA"/>
</dbReference>
<keyword evidence="1" id="KW-0812">Transmembrane</keyword>
<feature type="transmembrane region" description="Helical" evidence="1">
    <location>
        <begin position="23"/>
        <end position="45"/>
    </location>
</feature>
<name>A0A3E0GXU7_9PSEU</name>
<sequence>MSQLAGEPADAHRVSMPGRLRGVLAVLVLQVLGNGFVGWVVVSSLSQDGGSGTGLDYLVGYLSLALAVLLVLCIACTVRPQPWVRPTVITIQALLILSGVVNLVAGSLTGFIGIGVGIAVIGMLNKSDVRNWYEYGPFRD</sequence>
<proteinExistence type="predicted"/>
<protein>
    <submittedName>
        <fullName evidence="2">Uncharacterized protein</fullName>
    </submittedName>
</protein>
<dbReference type="RefSeq" id="WP_147328844.1">
    <property type="nucleotide sequence ID" value="NZ_CP144375.1"/>
</dbReference>
<accession>A0A3E0GXU7</accession>
<dbReference type="AlphaFoldDB" id="A0A3E0GXU7"/>
<organism evidence="2 3">
    <name type="scientific">Kutzneria buriramensis</name>
    <dbReference type="NCBI Taxonomy" id="1045776"/>
    <lineage>
        <taxon>Bacteria</taxon>
        <taxon>Bacillati</taxon>
        <taxon>Actinomycetota</taxon>
        <taxon>Actinomycetes</taxon>
        <taxon>Pseudonocardiales</taxon>
        <taxon>Pseudonocardiaceae</taxon>
        <taxon>Kutzneria</taxon>
    </lineage>
</organism>
<evidence type="ECO:0000313" key="2">
    <source>
        <dbReference type="EMBL" id="REH34769.1"/>
    </source>
</evidence>